<accession>A0A1C7N9K3</accession>
<evidence type="ECO:0000256" key="2">
    <source>
        <dbReference type="ARBA" id="ARBA00022448"/>
    </source>
</evidence>
<dbReference type="InterPro" id="IPR027417">
    <property type="entry name" value="P-loop_NTPase"/>
</dbReference>
<dbReference type="GO" id="GO:0016887">
    <property type="term" value="F:ATP hydrolysis activity"/>
    <property type="evidence" value="ECO:0007669"/>
    <property type="project" value="InterPro"/>
</dbReference>
<comment type="caution">
    <text evidence="13">The sequence shown here is derived from an EMBL/GenBank/DDBJ whole genome shotgun (WGS) entry which is preliminary data.</text>
</comment>
<evidence type="ECO:0000256" key="3">
    <source>
        <dbReference type="ARBA" id="ARBA00022692"/>
    </source>
</evidence>
<feature type="transmembrane region" description="Helical" evidence="10">
    <location>
        <begin position="1290"/>
        <end position="1310"/>
    </location>
</feature>
<dbReference type="CDD" id="cd18604">
    <property type="entry name" value="ABC_6TM_VMR1_D2_like"/>
    <property type="match status" value="1"/>
</dbReference>
<evidence type="ECO:0000259" key="11">
    <source>
        <dbReference type="PROSITE" id="PS50893"/>
    </source>
</evidence>
<evidence type="ECO:0000256" key="5">
    <source>
        <dbReference type="ARBA" id="ARBA00022741"/>
    </source>
</evidence>
<dbReference type="EMBL" id="LUGH01000361">
    <property type="protein sequence ID" value="OBZ85771.1"/>
    <property type="molecule type" value="Genomic_DNA"/>
</dbReference>
<feature type="transmembrane region" description="Helical" evidence="10">
    <location>
        <begin position="1080"/>
        <end position="1100"/>
    </location>
</feature>
<feature type="transmembrane region" description="Helical" evidence="10">
    <location>
        <begin position="523"/>
        <end position="545"/>
    </location>
</feature>
<dbReference type="PANTHER" id="PTHR24223:SF353">
    <property type="entry name" value="ABC TRANSPORTER ATP-BINDING PROTEIN_PERMEASE VMR1-RELATED"/>
    <property type="match status" value="1"/>
</dbReference>
<dbReference type="FunFam" id="1.20.1560.10:FF:000013">
    <property type="entry name" value="ABC transporter C family member 2"/>
    <property type="match status" value="1"/>
</dbReference>
<feature type="transmembrane region" description="Helical" evidence="10">
    <location>
        <begin position="102"/>
        <end position="119"/>
    </location>
</feature>
<keyword evidence="4" id="KW-0677">Repeat</keyword>
<feature type="region of interest" description="Disordered" evidence="9">
    <location>
        <begin position="365"/>
        <end position="385"/>
    </location>
</feature>
<gene>
    <name evidence="13" type="primary">YBT1_4</name>
    <name evidence="13" type="ORF">A0J61_06178</name>
</gene>
<dbReference type="GO" id="GO:0140359">
    <property type="term" value="F:ABC-type transporter activity"/>
    <property type="evidence" value="ECO:0007669"/>
    <property type="project" value="InterPro"/>
</dbReference>
<reference evidence="13 14" key="1">
    <citation type="submission" date="2016-03" db="EMBL/GenBank/DDBJ databases">
        <title>Choanephora cucurbitarum.</title>
        <authorList>
            <person name="Min B."/>
            <person name="Park H."/>
            <person name="Park J.-H."/>
            <person name="Shin H.-D."/>
            <person name="Choi I.-G."/>
        </authorList>
    </citation>
    <scope>NUCLEOTIDE SEQUENCE [LARGE SCALE GENOMIC DNA]</scope>
    <source>
        <strain evidence="13 14">KUS-F28377</strain>
    </source>
</reference>
<evidence type="ECO:0000256" key="1">
    <source>
        <dbReference type="ARBA" id="ARBA00004141"/>
    </source>
</evidence>
<dbReference type="PROSITE" id="PS50893">
    <property type="entry name" value="ABC_TRANSPORTER_2"/>
    <property type="match status" value="2"/>
</dbReference>
<dbReference type="Proteomes" id="UP000093000">
    <property type="component" value="Unassembled WGS sequence"/>
</dbReference>
<keyword evidence="5" id="KW-0547">Nucleotide-binding</keyword>
<organism evidence="13 14">
    <name type="scientific">Choanephora cucurbitarum</name>
    <dbReference type="NCBI Taxonomy" id="101091"/>
    <lineage>
        <taxon>Eukaryota</taxon>
        <taxon>Fungi</taxon>
        <taxon>Fungi incertae sedis</taxon>
        <taxon>Mucoromycota</taxon>
        <taxon>Mucoromycotina</taxon>
        <taxon>Mucoromycetes</taxon>
        <taxon>Mucorales</taxon>
        <taxon>Mucorineae</taxon>
        <taxon>Choanephoraceae</taxon>
        <taxon>Choanephoroideae</taxon>
        <taxon>Choanephora</taxon>
    </lineage>
</organism>
<evidence type="ECO:0000256" key="8">
    <source>
        <dbReference type="ARBA" id="ARBA00023136"/>
    </source>
</evidence>
<keyword evidence="2" id="KW-0813">Transport</keyword>
<protein>
    <submittedName>
        <fullName evidence="13">ATP-dependent bile acid permease</fullName>
    </submittedName>
</protein>
<dbReference type="Pfam" id="PF00005">
    <property type="entry name" value="ABC_tran"/>
    <property type="match status" value="1"/>
</dbReference>
<dbReference type="Pfam" id="PF00664">
    <property type="entry name" value="ABC_membrane"/>
    <property type="match status" value="2"/>
</dbReference>
<dbReference type="InterPro" id="IPR050173">
    <property type="entry name" value="ABC_transporter_C-like"/>
</dbReference>
<feature type="transmembrane region" description="Helical" evidence="10">
    <location>
        <begin position="440"/>
        <end position="458"/>
    </location>
</feature>
<evidence type="ECO:0000256" key="9">
    <source>
        <dbReference type="SAM" id="MobiDB-lite"/>
    </source>
</evidence>
<keyword evidence="3 10" id="KW-0812">Transmembrane</keyword>
<dbReference type="InParanoid" id="A0A1C7N9K3"/>
<dbReference type="GO" id="GO:0005524">
    <property type="term" value="F:ATP binding"/>
    <property type="evidence" value="ECO:0007669"/>
    <property type="project" value="UniProtKB-KW"/>
</dbReference>
<keyword evidence="6" id="KW-0067">ATP-binding</keyword>
<keyword evidence="8 10" id="KW-0472">Membrane</keyword>
<name>A0A1C7N9K3_9FUNG</name>
<feature type="transmembrane region" description="Helical" evidence="10">
    <location>
        <begin position="1026"/>
        <end position="1051"/>
    </location>
</feature>
<feature type="domain" description="ABC transporter" evidence="11">
    <location>
        <begin position="1355"/>
        <end position="1594"/>
    </location>
</feature>
<feature type="transmembrane region" description="Helical" evidence="10">
    <location>
        <begin position="268"/>
        <end position="293"/>
    </location>
</feature>
<feature type="domain" description="ABC transmembrane type-1" evidence="12">
    <location>
        <begin position="270"/>
        <end position="582"/>
    </location>
</feature>
<dbReference type="PANTHER" id="PTHR24223">
    <property type="entry name" value="ATP-BINDING CASSETTE SUB-FAMILY C"/>
    <property type="match status" value="1"/>
</dbReference>
<feature type="domain" description="ABC transmembrane type-1" evidence="12">
    <location>
        <begin position="1042"/>
        <end position="1318"/>
    </location>
</feature>
<dbReference type="InterPro" id="IPR036640">
    <property type="entry name" value="ABC1_TM_sf"/>
</dbReference>
<evidence type="ECO:0000313" key="14">
    <source>
        <dbReference type="Proteomes" id="UP000093000"/>
    </source>
</evidence>
<feature type="transmembrane region" description="Helical" evidence="10">
    <location>
        <begin position="1179"/>
        <end position="1195"/>
    </location>
</feature>
<dbReference type="InterPro" id="IPR011527">
    <property type="entry name" value="ABC1_TM_dom"/>
</dbReference>
<evidence type="ECO:0000256" key="7">
    <source>
        <dbReference type="ARBA" id="ARBA00022989"/>
    </source>
</evidence>
<dbReference type="InterPro" id="IPR003439">
    <property type="entry name" value="ABC_transporter-like_ATP-bd"/>
</dbReference>
<evidence type="ECO:0000256" key="4">
    <source>
        <dbReference type="ARBA" id="ARBA00022737"/>
    </source>
</evidence>
<evidence type="ECO:0000259" key="12">
    <source>
        <dbReference type="PROSITE" id="PS50929"/>
    </source>
</evidence>
<dbReference type="Gene3D" id="1.20.1560.10">
    <property type="entry name" value="ABC transporter type 1, transmembrane domain"/>
    <property type="match status" value="2"/>
</dbReference>
<keyword evidence="7 10" id="KW-1133">Transmembrane helix</keyword>
<dbReference type="OrthoDB" id="6500128at2759"/>
<feature type="compositionally biased region" description="Acidic residues" evidence="9">
    <location>
        <begin position="374"/>
        <end position="384"/>
    </location>
</feature>
<dbReference type="InterPro" id="IPR003593">
    <property type="entry name" value="AAA+_ATPase"/>
</dbReference>
<dbReference type="SUPFAM" id="SSF52540">
    <property type="entry name" value="P-loop containing nucleoside triphosphate hydrolases"/>
    <property type="match status" value="2"/>
</dbReference>
<comment type="subcellular location">
    <subcellularLocation>
        <location evidence="1">Membrane</location>
        <topology evidence="1">Multi-pass membrane protein</topology>
    </subcellularLocation>
</comment>
<evidence type="ECO:0000256" key="10">
    <source>
        <dbReference type="SAM" id="Phobius"/>
    </source>
</evidence>
<feature type="transmembrane region" description="Helical" evidence="10">
    <location>
        <begin position="139"/>
        <end position="156"/>
    </location>
</feature>
<dbReference type="SUPFAM" id="SSF90123">
    <property type="entry name" value="ABC transporter transmembrane region"/>
    <property type="match status" value="2"/>
</dbReference>
<keyword evidence="14" id="KW-1185">Reference proteome</keyword>
<dbReference type="STRING" id="101091.A0A1C7N9K3"/>
<proteinExistence type="predicted"/>
<dbReference type="SMART" id="SM00382">
    <property type="entry name" value="AAA"/>
    <property type="match status" value="2"/>
</dbReference>
<dbReference type="CDD" id="cd18596">
    <property type="entry name" value="ABC_6TM_VMR1_D1_like"/>
    <property type="match status" value="1"/>
</dbReference>
<feature type="transmembrane region" description="Helical" evidence="10">
    <location>
        <begin position="1151"/>
        <end position="1172"/>
    </location>
</feature>
<evidence type="ECO:0000256" key="6">
    <source>
        <dbReference type="ARBA" id="ARBA00022840"/>
    </source>
</evidence>
<feature type="domain" description="ABC transporter" evidence="11">
    <location>
        <begin position="682"/>
        <end position="926"/>
    </location>
</feature>
<feature type="transmembrane region" description="Helical" evidence="10">
    <location>
        <begin position="1263"/>
        <end position="1284"/>
    </location>
</feature>
<feature type="transmembrane region" description="Helical" evidence="10">
    <location>
        <begin position="313"/>
        <end position="338"/>
    </location>
</feature>
<dbReference type="GO" id="GO:0000329">
    <property type="term" value="C:fungal-type vacuole membrane"/>
    <property type="evidence" value="ECO:0007669"/>
    <property type="project" value="TreeGrafter"/>
</dbReference>
<evidence type="ECO:0000313" key="13">
    <source>
        <dbReference type="EMBL" id="OBZ85771.1"/>
    </source>
</evidence>
<dbReference type="Gene3D" id="3.40.50.300">
    <property type="entry name" value="P-loop containing nucleotide triphosphate hydrolases"/>
    <property type="match status" value="2"/>
</dbReference>
<sequence>MSCFHFLSAKNTFDSSETPKRPPSITNLKSKISSLAFLFAWRLESVILDRSKKPPTSEPSPPPYQLVDPCLACLPRIYILILVIKSFTTPENPLDSSKFTRYSYHFVIFYSLILVSAFIRVGDYFLTSNNWYISSSIEQSFALIDVVLCTLLWYVIMTSPTELDQAELVDFDDDEDGVLVLFDGRVVRNGRILSLESSASPMSSLTFSWMNSLLKTAYVSRLTSDMLWALPVRQRAKENFRFFAQTKRSIRVTSGSILKRLYIANRKIVWWQFITAIGAVIFHFANPLFLYLLLSHIEQSKHDNQRQMIQEVGLMYCVALFICNVTSTVVASQTLLWGRRWHVAVINMISSETYAHALRLKGRHTKPLQRESSEAEEEEDENDEDYIHQKTSLMSQDTERLAELASYLHSHPYVGVKIFYTCPLEITAGVVFLYQLLGSSFLVGLIVMVVALPSTHYISRRLMIAQVHLSDAKSWRLRLVRELCEGIKTIKFLASERRWEQVIMSARADELVKLIKLYTQNTLLSLIWFATPVFVTTISFAWHTIVQKKSLDASTAFVSIVLFGMLRDPLNVLPQAFMAYNDAKTSLSHITTFLNTEVKQDDPIFHEQQTYCEQVKVGFESAHSIFKWASEMSFGEEHQHRQHQHQHQLGKQYDTFAPSLPHTERPSRSRTVTYGSTASTPLAFSPTETNLNTASFRLVIDQPFLFPTGKLSVISGPSQSGKTSLLAALLGDMAMIAGDKVPLLPSRFLYQQQGLVRDGSLYLHKVAYVSQMPWIEHGTIRENILFFEPWDDTRYRTVLHQCDLLRDLSLFDNGDLTLATEKSVVSLDALKHKISLARAVYSRCKTVIIDDIFMILGKTTSTFIYENCIRGDLMKERTILVAVTYPDMFWARDAHMFVHMAVSLHDEGHIQSFETDPERIVQLIKHRRNEQQQQRKENLKQEKAGFEKIVAIDETRNQNSFMNPVQANEADVVDVLFEYTGGAGSIHNNSSTLFDENIFDDNSLMPDSIEQEDELSSEERHKRRNFAYATYASACGGWRYWIMAILFTLLARLANISESFWLKEDNELSETMSLTPNQYVLIYLGICLVAVVCNFIRTVVQYRGSLRASNHIFLNLLQSVCHAPLQFFDITPISQIMSRFSKDVDTVDSSIGWHINFLLQTIFGVIGVVFAVGIIIPEFLFTGSVAAIAYIYIGLTYVRASRELKRLNDESRPPIFHLYSDTLAGLATIRAYGEEWSMMKKMFSRLDDHMRSFYTLWNTNRWLFIRVELLGALLSFFVGVSIIFNNIDAGLAGIALTLSTSLLEYVYWLMRQSTTVSMHFESVERINDYIMMPQEPPSIVEGSRPPAAWPTNAAIQVKDLVVGLNNSEADTVLRHVSFNVSSGEKVALIGRAGAEKHALVSCLFRFMEPLHGSIKIDGINTAWIGVEDLRSRITFISKEGWLLNGTVRSNLDPFGEYDDYAIWQVLYQVKLANSPTDIHHSVSIQDLDLDLGKEGCYLSVCQRQLLCIARALLQDCTKLVIIEEAHLNPEEKELLQAVIAHEFEESTVLVIPYMLRDVVLYDKVMVFDQGSLIEYDSPIELLNKQHGLLASLYEKAGILDSLTLYTNTPS</sequence>
<dbReference type="PROSITE" id="PS50929">
    <property type="entry name" value="ABC_TM1F"/>
    <property type="match status" value="2"/>
</dbReference>